<dbReference type="EMBL" id="JADCUA010000006">
    <property type="protein sequence ID" value="KAH9839084.1"/>
    <property type="molecule type" value="Genomic_DNA"/>
</dbReference>
<dbReference type="Proteomes" id="UP000814176">
    <property type="component" value="Unassembled WGS sequence"/>
</dbReference>
<proteinExistence type="predicted"/>
<name>A0ABQ8KL86_9APHY</name>
<reference evidence="1 2" key="1">
    <citation type="journal article" date="2021" name="Environ. Microbiol.">
        <title>Gene family expansions and transcriptome signatures uncover fungal adaptations to wood decay.</title>
        <authorList>
            <person name="Hage H."/>
            <person name="Miyauchi S."/>
            <person name="Viragh M."/>
            <person name="Drula E."/>
            <person name="Min B."/>
            <person name="Chaduli D."/>
            <person name="Navarro D."/>
            <person name="Favel A."/>
            <person name="Norest M."/>
            <person name="Lesage-Meessen L."/>
            <person name="Balint B."/>
            <person name="Merenyi Z."/>
            <person name="de Eugenio L."/>
            <person name="Morin E."/>
            <person name="Martinez A.T."/>
            <person name="Baldrian P."/>
            <person name="Stursova M."/>
            <person name="Martinez M.J."/>
            <person name="Novotny C."/>
            <person name="Magnuson J.K."/>
            <person name="Spatafora J.W."/>
            <person name="Maurice S."/>
            <person name="Pangilinan J."/>
            <person name="Andreopoulos W."/>
            <person name="LaButti K."/>
            <person name="Hundley H."/>
            <person name="Na H."/>
            <person name="Kuo A."/>
            <person name="Barry K."/>
            <person name="Lipzen A."/>
            <person name="Henrissat B."/>
            <person name="Riley R."/>
            <person name="Ahrendt S."/>
            <person name="Nagy L.G."/>
            <person name="Grigoriev I.V."/>
            <person name="Martin F."/>
            <person name="Rosso M.N."/>
        </authorList>
    </citation>
    <scope>NUCLEOTIDE SEQUENCE [LARGE SCALE GENOMIC DNA]</scope>
    <source>
        <strain evidence="1 2">CIRM-BRFM 1785</strain>
    </source>
</reference>
<gene>
    <name evidence="1" type="ORF">C8Q71DRAFT_747629</name>
</gene>
<keyword evidence="2" id="KW-1185">Reference proteome</keyword>
<dbReference type="GeneID" id="72003849"/>
<comment type="caution">
    <text evidence="1">The sequence shown here is derived from an EMBL/GenBank/DDBJ whole genome shotgun (WGS) entry which is preliminary data.</text>
</comment>
<sequence>MGRFGNINPCVDQIYTLAEYALAGETFDTLPPVAKELISANVKVDPKFADDPRRVVAQRVVIQRRLFNDLLNLDASIRAQRHEAPIQPFRMGSSFLRWWQGALHQKTIRTIMEDDLRMRHQLVHSFVESFDALVWLETCIAGSPGEELAMIQAYRDKLLRPIIKAVNRSLTYLGEYILAPWGDAAKDGLEVLWDSLEPDGPAPTYGSWR</sequence>
<accession>A0ABQ8KL86</accession>
<evidence type="ECO:0000313" key="1">
    <source>
        <dbReference type="EMBL" id="KAH9839084.1"/>
    </source>
</evidence>
<organism evidence="1 2">
    <name type="scientific">Rhodofomes roseus</name>
    <dbReference type="NCBI Taxonomy" id="34475"/>
    <lineage>
        <taxon>Eukaryota</taxon>
        <taxon>Fungi</taxon>
        <taxon>Dikarya</taxon>
        <taxon>Basidiomycota</taxon>
        <taxon>Agaricomycotina</taxon>
        <taxon>Agaricomycetes</taxon>
        <taxon>Polyporales</taxon>
        <taxon>Rhodofomes</taxon>
    </lineage>
</organism>
<evidence type="ECO:0000313" key="2">
    <source>
        <dbReference type="Proteomes" id="UP000814176"/>
    </source>
</evidence>
<dbReference type="RefSeq" id="XP_047780839.1">
    <property type="nucleotide sequence ID" value="XM_047923117.1"/>
</dbReference>
<protein>
    <submittedName>
        <fullName evidence="1">Uncharacterized protein</fullName>
    </submittedName>
</protein>